<reference evidence="2 3" key="1">
    <citation type="journal article" date="2014" name="Genome Biol. Evol.">
        <title>The secreted proteins of Achlya hypogyna and Thraustotheca clavata identify the ancestral oomycete secretome and reveal gene acquisitions by horizontal gene transfer.</title>
        <authorList>
            <person name="Misner I."/>
            <person name="Blouin N."/>
            <person name="Leonard G."/>
            <person name="Richards T.A."/>
            <person name="Lane C.E."/>
        </authorList>
    </citation>
    <scope>NUCLEOTIDE SEQUENCE [LARGE SCALE GENOMIC DNA]</scope>
    <source>
        <strain evidence="2 3">ATCC 34112</strain>
    </source>
</reference>
<feature type="compositionally biased region" description="Polar residues" evidence="1">
    <location>
        <begin position="256"/>
        <end position="266"/>
    </location>
</feature>
<sequence>MRRSRDGKPPNQQEKDKGKGNTSTSLPSPQKKATRKSVHTGLNDTTTTEKKKKQDKISCAKVSAHMGNITFEKDMPGANGGMELDILKTIILREDYIARLVEMSESDSPMALIGAMANTLDLLRITTVEVVEAIVQWRKRQQKYLPFKWNGINYLLKLPSDLDFFQQCDVMVNWLGFSMERNPFIMPDNLDRRQEEVSQLLFEPGNMEPFFEVGGIPVAPLRPARSPNSSSRQGKHKTPYETRILNDEELLPRQLTSAQANASSTPPARPKSTFVLPSQIGNLDLLRIREAEKIVLAEEELCGRYSRDLYGRIVPESVAKQQKKTAAIKQAHGESTREIISTEAPGENTQQPQAEVKPTKKMDKVAVSPAILHTDIIEVTKIKQAGILAPQTNTNMETRIRYPMQRSRGAKMEQELEKSKQMNIQLEYNVSMLWDLIYLDRNHISHLRALIESEENLGLNPEVNPSKPDMEKIVMLQRDIKTQMELFERKKLEIHRKQEAIETFKLAQKSSAEKQRQEELIRRRNMDEAALALERVKLVEIYSATQIQKIARGVSTRQMYKTIRIRYTVASTYIQSAIRGFLARRRVHRLYHRHKAAITIQRLIRGVLARNATRLERLLQKQQKAATKIQKTFRGKLGCERMRLYRMLCTSKQRMTTISNQLFEFEMVAMGKALCSYAKYPNSIYTIKPTYIVLGIVRMLEAICLSFYRPMHEVRWMEAGQYLRRATRLLRFLTTISSSAGRRTIELLKDAKSLIHAFQSDNNFCKEHIIASNLDAIENPTKLLLEWIQNLAIVSDTQSAFLPPTPVLTLDLTPYIDEDSAEDNKCALEDYHSERQFVPLELIQDCPKRPRPVLVILSRDLPGRATENIVNQISVMFPGLFLRINKPGPINLEPIQQAFDSGYSVLLDADIGMSLGQQRIFLGQFAIVLRAMRPVPLSILLQGSITNRSGIGLAPGSYGVYENNLNLMFDGEAKYNIQLAADGMHTLLSGRLNDEMNQVSLMDCPPLAMVIVMEATLILLTPQQRFVSPTNTTSTVTWRLSRRLLSVPNIFLSKLKAIDLNAIPYENAIVLKEYLDLPAWPLYNETSGTLLFRLALFVEAVTKYAGHMHDQGGAAYPITRSKPIPGLFSSVITIKDPSDEDNNTCNEYLAHITAAILQDVRVHRESVKIENRYHIITLYRDCHRVYVTCYDPVTSNLLKTEIPDTHMNTFLAPNSFEAAQNKQAPATPLDMYKRVVGFSSLVKPKGIDTKPVLELRPRSMRLKKLSQNVHGHFATIVVSEVALGHLRFDIHIHDTWNSGRLARTLHVEDNLLQQLKLDASEQLEFQAYESMNIDNLYKCVLDRVHIEASELSKPFIHKSFNRIQRTIHTPEEIRVRVRKHGGSGRLLFRKPLRLRPIHTIWIVSVFDFALNNSLRIEAYRSDTSEKRTINISACERRELLLQKKSQFSGKVVPLWLETITSRLSMNAQRFSLDLQLDAVGHYLLLYPDHAKLAKKPGVKVIISSILHTFSTESGLSMRFYFPESSITHQILLHDAQISSAISEPWPSASVLDRQKAIRALYSLCVYDTDKKKVRITMSAGFYEESTQISPLPQSEVIIKKVESIIDTLPRDIHAIDPNLLQNTLRMLDGIVDNLVFLYDIPCLAHSSSFRCKGMLVRVDMFMTAYLKHVVEPNKPGLPDIHKEADWFRIKLCIYHPESSKHCEISIDGMRELREVIGPDEQKLISTTTVSELLRHIMTNRSDLSLKDDALCVSFLRSRLFTHHKITPINSSMDEDTFANEHKLIDHVDNRGVKLYSKVKHLRQHAVICTVFDITPPTDLRSESLILRIDGYIASISQKLTMTITGAQLREAIGSQIELLEASKAHDLAAHLVELVDAEIHGDTVYRLFIKEVIVYTSRRSSSSHESYSGPTPCLFKTIRTIAEQRILIGIFDTRISTPSTPLRVDFYQPSTSLSTSFYISLENLLKYITNGVHWEPEVLDKVTIKSQMHQILSYLCVLQQELECGTSLFVEWQLPSSVK</sequence>
<feature type="region of interest" description="Disordered" evidence="1">
    <location>
        <begin position="1"/>
        <end position="55"/>
    </location>
</feature>
<dbReference type="GO" id="GO:0000922">
    <property type="term" value="C:spindle pole"/>
    <property type="evidence" value="ECO:0007669"/>
    <property type="project" value="TreeGrafter"/>
</dbReference>
<dbReference type="PROSITE" id="PS50096">
    <property type="entry name" value="IQ"/>
    <property type="match status" value="4"/>
</dbReference>
<dbReference type="Proteomes" id="UP000243217">
    <property type="component" value="Unassembled WGS sequence"/>
</dbReference>
<feature type="region of interest" description="Disordered" evidence="1">
    <location>
        <begin position="256"/>
        <end position="275"/>
    </location>
</feature>
<dbReference type="GO" id="GO:0005516">
    <property type="term" value="F:calmodulin binding"/>
    <property type="evidence" value="ECO:0007669"/>
    <property type="project" value="TreeGrafter"/>
</dbReference>
<gene>
    <name evidence="2" type="ORF">THRCLA_04807</name>
</gene>
<protein>
    <submittedName>
        <fullName evidence="2">Uncharacterized protein</fullName>
    </submittedName>
</protein>
<evidence type="ECO:0000313" key="3">
    <source>
        <dbReference type="Proteomes" id="UP000243217"/>
    </source>
</evidence>
<comment type="caution">
    <text evidence="2">The sequence shown here is derived from an EMBL/GenBank/DDBJ whole genome shotgun (WGS) entry which is preliminary data.</text>
</comment>
<evidence type="ECO:0000256" key="1">
    <source>
        <dbReference type="SAM" id="MobiDB-lite"/>
    </source>
</evidence>
<dbReference type="InterPro" id="IPR000048">
    <property type="entry name" value="IQ_motif_EF-hand-BS"/>
</dbReference>
<dbReference type="EMBL" id="JNBS01001065">
    <property type="protein sequence ID" value="OQS02859.1"/>
    <property type="molecule type" value="Genomic_DNA"/>
</dbReference>
<organism evidence="2 3">
    <name type="scientific">Thraustotheca clavata</name>
    <dbReference type="NCBI Taxonomy" id="74557"/>
    <lineage>
        <taxon>Eukaryota</taxon>
        <taxon>Sar</taxon>
        <taxon>Stramenopiles</taxon>
        <taxon>Oomycota</taxon>
        <taxon>Saprolegniomycetes</taxon>
        <taxon>Saprolegniales</taxon>
        <taxon>Achlyaceae</taxon>
        <taxon>Thraustotheca</taxon>
    </lineage>
</organism>
<dbReference type="GO" id="GO:0007051">
    <property type="term" value="P:spindle organization"/>
    <property type="evidence" value="ECO:0007669"/>
    <property type="project" value="TreeGrafter"/>
</dbReference>
<dbReference type="SMART" id="SM00015">
    <property type="entry name" value="IQ"/>
    <property type="match status" value="4"/>
</dbReference>
<name>A0A1V9ZY15_9STRA</name>
<evidence type="ECO:0000313" key="2">
    <source>
        <dbReference type="EMBL" id="OQS02859.1"/>
    </source>
</evidence>
<dbReference type="OrthoDB" id="66612at2759"/>
<dbReference type="PANTHER" id="PTHR22706">
    <property type="entry name" value="ASSEMBLY FACTOR FOR SPINDLE MICROTUBULES"/>
    <property type="match status" value="1"/>
</dbReference>
<dbReference type="STRING" id="74557.A0A1V9ZY15"/>
<proteinExistence type="predicted"/>
<feature type="compositionally biased region" description="Basic and acidic residues" evidence="1">
    <location>
        <begin position="1"/>
        <end position="19"/>
    </location>
</feature>
<accession>A0A1V9ZY15</accession>
<dbReference type="Pfam" id="PF00612">
    <property type="entry name" value="IQ"/>
    <property type="match status" value="3"/>
</dbReference>
<dbReference type="Gene3D" id="1.20.5.190">
    <property type="match status" value="2"/>
</dbReference>
<dbReference type="GO" id="GO:0051295">
    <property type="term" value="P:establishment of meiotic spindle localization"/>
    <property type="evidence" value="ECO:0007669"/>
    <property type="project" value="TreeGrafter"/>
</dbReference>
<dbReference type="InterPro" id="IPR027417">
    <property type="entry name" value="P-loop_NTPase"/>
</dbReference>
<dbReference type="PANTHER" id="PTHR22706:SF2">
    <property type="entry name" value="SFI1 SPINDLE BODY DOMAIN-CONTAINING PROTEIN"/>
    <property type="match status" value="1"/>
</dbReference>
<dbReference type="InterPro" id="IPR051185">
    <property type="entry name" value="ASPM"/>
</dbReference>
<dbReference type="SUPFAM" id="SSF52540">
    <property type="entry name" value="P-loop containing nucleoside triphosphate hydrolases"/>
    <property type="match status" value="1"/>
</dbReference>
<dbReference type="GO" id="GO:0000278">
    <property type="term" value="P:mitotic cell cycle"/>
    <property type="evidence" value="ECO:0007669"/>
    <property type="project" value="TreeGrafter"/>
</dbReference>
<keyword evidence="3" id="KW-1185">Reference proteome</keyword>